<dbReference type="RefSeq" id="WP_229343470.1">
    <property type="nucleotide sequence ID" value="NZ_JAINUL010000001.1"/>
</dbReference>
<gene>
    <name evidence="2" type="ORF">K7B10_36390</name>
</gene>
<dbReference type="Gene3D" id="3.30.830.10">
    <property type="entry name" value="Metalloenzyme, LuxS/M16 peptidase-like"/>
    <property type="match status" value="1"/>
</dbReference>
<feature type="compositionally biased region" description="Pro residues" evidence="1">
    <location>
        <begin position="8"/>
        <end position="19"/>
    </location>
</feature>
<comment type="caution">
    <text evidence="2">The sequence shown here is derived from an EMBL/GenBank/DDBJ whole genome shotgun (WGS) entry which is preliminary data.</text>
</comment>
<feature type="region of interest" description="Disordered" evidence="1">
    <location>
        <begin position="1"/>
        <end position="21"/>
    </location>
</feature>
<name>A0ABS8EGJ0_9ACTN</name>
<dbReference type="InterPro" id="IPR011249">
    <property type="entry name" value="Metalloenz_LuxS/M16"/>
</dbReference>
<evidence type="ECO:0000313" key="3">
    <source>
        <dbReference type="Proteomes" id="UP001520654"/>
    </source>
</evidence>
<dbReference type="EMBL" id="JAINUL010000001">
    <property type="protein sequence ID" value="MCC0100170.1"/>
    <property type="molecule type" value="Genomic_DNA"/>
</dbReference>
<keyword evidence="3" id="KW-1185">Reference proteome</keyword>
<evidence type="ECO:0000313" key="2">
    <source>
        <dbReference type="EMBL" id="MCC0100170.1"/>
    </source>
</evidence>
<dbReference type="Proteomes" id="UP001520654">
    <property type="component" value="Unassembled WGS sequence"/>
</dbReference>
<accession>A0ABS8EGJ0</accession>
<organism evidence="2 3">
    <name type="scientific">Streptomyces flavotricini</name>
    <dbReference type="NCBI Taxonomy" id="66888"/>
    <lineage>
        <taxon>Bacteria</taxon>
        <taxon>Bacillati</taxon>
        <taxon>Actinomycetota</taxon>
        <taxon>Actinomycetes</taxon>
        <taxon>Kitasatosporales</taxon>
        <taxon>Streptomycetaceae</taxon>
        <taxon>Streptomyces</taxon>
    </lineage>
</organism>
<evidence type="ECO:0008006" key="4">
    <source>
        <dbReference type="Google" id="ProtNLM"/>
    </source>
</evidence>
<protein>
    <recommendedName>
        <fullName evidence="4">Peptidase M16 N-terminal domain-containing protein</fullName>
    </recommendedName>
</protein>
<evidence type="ECO:0000256" key="1">
    <source>
        <dbReference type="SAM" id="MobiDB-lite"/>
    </source>
</evidence>
<sequence>MTQTISPPDSPTAPVPGGPEVPEVTQVRVAGLRVRLVPMPWARSVGGCLAVACGSRDDAPGTAATAHLAEHVRAIAGTGRARQTVPVFAQTDIARTLFRATAAPRAAADLAVRLVDVLGDATVDERLLESERMAVELETARMDSGPLLRAGGLFAAAACDEPGMDAVARTRRADIPAVTHREVADLVAWGYRPGRAVLSVAGPPEALATVAETVERHLHRVAEGTGPDAAEPHRVLTAAPRMCLPALDGLVAVTLTRPRRDEGPWARALLSDLGPVVAAGVRAGVPLVGRTTVENENQAVDVLCWKPAPHGRAVLTAQLRAACAAAEVGRDVLARVARETRQESAYAGFTPMAQALRAALADSAAPATATATATATAAGPLRLSVWQVAGGVPVAVG</sequence>
<dbReference type="SUPFAM" id="SSF63411">
    <property type="entry name" value="LuxS/MPP-like metallohydrolase"/>
    <property type="match status" value="1"/>
</dbReference>
<proteinExistence type="predicted"/>
<reference evidence="2 3" key="1">
    <citation type="submission" date="2021-08" db="EMBL/GenBank/DDBJ databases">
        <title>Genomic Architecture of Streptomyces flavotricini NGL1 and Streptomyces erythrochromogenes HMS4 With Differential Plant Beneficial attributes and laccase production capabilities.</title>
        <authorList>
            <person name="Salwan R."/>
            <person name="Kaur R."/>
            <person name="Sharma V."/>
        </authorList>
    </citation>
    <scope>NUCLEOTIDE SEQUENCE [LARGE SCALE GENOMIC DNA]</scope>
    <source>
        <strain evidence="2 3">NGL1</strain>
    </source>
</reference>